<keyword evidence="4" id="KW-1185">Reference proteome</keyword>
<reference evidence="3 4" key="1">
    <citation type="submission" date="2019-03" db="EMBL/GenBank/DDBJ databases">
        <title>Genomic Encyclopedia of Type Strains, Phase IV (KMG-IV): sequencing the most valuable type-strain genomes for metagenomic binning, comparative biology and taxonomic classification.</title>
        <authorList>
            <person name="Goeker M."/>
        </authorList>
    </citation>
    <scope>NUCLEOTIDE SEQUENCE [LARGE SCALE GENOMIC DNA]</scope>
    <source>
        <strain evidence="3 4">DSM 100059</strain>
    </source>
</reference>
<dbReference type="AlphaFoldDB" id="A0A4V3GKJ9"/>
<dbReference type="GO" id="GO:0008237">
    <property type="term" value="F:metallopeptidase activity"/>
    <property type="evidence" value="ECO:0007669"/>
    <property type="project" value="InterPro"/>
</dbReference>
<organism evidence="3 4">
    <name type="scientific">Dinghuibacter silviterrae</name>
    <dbReference type="NCBI Taxonomy" id="1539049"/>
    <lineage>
        <taxon>Bacteria</taxon>
        <taxon>Pseudomonadati</taxon>
        <taxon>Bacteroidota</taxon>
        <taxon>Chitinophagia</taxon>
        <taxon>Chitinophagales</taxon>
        <taxon>Chitinophagaceae</taxon>
        <taxon>Dinghuibacter</taxon>
    </lineage>
</organism>
<evidence type="ECO:0000259" key="2">
    <source>
        <dbReference type="Pfam" id="PF01433"/>
    </source>
</evidence>
<feature type="signal peptide" evidence="1">
    <location>
        <begin position="1"/>
        <end position="22"/>
    </location>
</feature>
<evidence type="ECO:0000256" key="1">
    <source>
        <dbReference type="SAM" id="SignalP"/>
    </source>
</evidence>
<dbReference type="Proteomes" id="UP000294498">
    <property type="component" value="Unassembled WGS sequence"/>
</dbReference>
<dbReference type="SUPFAM" id="SSF55486">
    <property type="entry name" value="Metalloproteases ('zincins'), catalytic domain"/>
    <property type="match status" value="1"/>
</dbReference>
<dbReference type="CDD" id="cd09604">
    <property type="entry name" value="M1_APN_like"/>
    <property type="match status" value="1"/>
</dbReference>
<evidence type="ECO:0000313" key="3">
    <source>
        <dbReference type="EMBL" id="TDW95932.1"/>
    </source>
</evidence>
<accession>A0A4V3GKJ9</accession>
<feature type="chain" id="PRO_5020278222" description="Peptidase M1 membrane alanine aminopeptidase domain-containing protein" evidence="1">
    <location>
        <begin position="23"/>
        <end position="857"/>
    </location>
</feature>
<proteinExistence type="predicted"/>
<dbReference type="GO" id="GO:0008270">
    <property type="term" value="F:zinc ion binding"/>
    <property type="evidence" value="ECO:0007669"/>
    <property type="project" value="InterPro"/>
</dbReference>
<comment type="caution">
    <text evidence="3">The sequence shown here is derived from an EMBL/GenBank/DDBJ whole genome shotgun (WGS) entry which is preliminary data.</text>
</comment>
<gene>
    <name evidence="3" type="ORF">EDB95_3753</name>
</gene>
<dbReference type="Pfam" id="PF01433">
    <property type="entry name" value="Peptidase_M1"/>
    <property type="match status" value="1"/>
</dbReference>
<dbReference type="EMBL" id="SODV01000002">
    <property type="protein sequence ID" value="TDW95932.1"/>
    <property type="molecule type" value="Genomic_DNA"/>
</dbReference>
<evidence type="ECO:0000313" key="4">
    <source>
        <dbReference type="Proteomes" id="UP000294498"/>
    </source>
</evidence>
<name>A0A4V3GKJ9_9BACT</name>
<sequence length="857" mass="96904">MYLMNKIILSLCLSGGFFTSMAQKYDQHKVFDPLFYKGQQGNEYRTGSGAPGIKYWQNRADYTLNATLDTTRHRLSGTTVINYTNNSPDALDFLWLQLDQNIFREDSRSEATSPVEGGRFDNKTFTKGDEIESVYITGDGKSEKADYIVSDTRMEIKLKEALKNFGGRIQIKITYAFDIPGYGTDRMGRMAAKDGWIYELAQWYPRMEVYDDVTGWNVIPYLGASEFYLEYGDFDYTITAPSDLLVVGSGELLNPAEVLTPKIMARLATARSSDKTIMIRDSADLKEHPLKPNLTWHFFCKNARDVSWAASKAFLWDAARINLPGGKKALAQSVYPIESKGQDAWSRSTEYVKGCIELYSQEWFAYTYPVATNVAGIVEGMEYPGIVFCGWPSKSDNLWDVTNHEFGHNWFPMIVGSNERKYAWMDEGFNTFINGVDTKVFNKGEYDQPHDAEKDAPGLFADNMDAIMNVPDVIQPENLGGAAYSKPALGLNILREEILGRERFDFAFRTYIKRWAFKHPTPWDFFHSMDNAAGEDLSWFWNEWFLTTWKDDQAVKSIAYKDNDPSKGSLITLTNNEEMALPVTVEVKEENGKVSRKQLPAEIWQRGNKWILACRTTSKIVYATVNPDRTLPDVNPDNNALSGIAMDSSVTAGSVIKSYFDAIGGEDRVKSIKDLTMTLVDTLQGIVFTKVNQYKMPDKFLQEVSRSNTVVSHVAINADTLTVVQQGRTQRITGTQENAGAKARYKLFPELNFGQAGYTMELDSQYHIIDGALTYLITVSQPDGLKVKYFYDRQTGFKVLQYADRPNYTHLAFSDYRTSGTGVKIPFTQRDIRGGNTLTYKVTTVAANTNLPDDIFK</sequence>
<protein>
    <recommendedName>
        <fullName evidence="2">Peptidase M1 membrane alanine aminopeptidase domain-containing protein</fullName>
    </recommendedName>
</protein>
<dbReference type="Gene3D" id="1.10.390.10">
    <property type="entry name" value="Neutral Protease Domain 2"/>
    <property type="match status" value="1"/>
</dbReference>
<feature type="domain" description="Peptidase M1 membrane alanine aminopeptidase" evidence="2">
    <location>
        <begin position="396"/>
        <end position="544"/>
    </location>
</feature>
<keyword evidence="1" id="KW-0732">Signal</keyword>
<dbReference type="InterPro" id="IPR014782">
    <property type="entry name" value="Peptidase_M1_dom"/>
</dbReference>
<dbReference type="InterPro" id="IPR027268">
    <property type="entry name" value="Peptidase_M4/M1_CTD_sf"/>
</dbReference>